<dbReference type="GO" id="GO:0000049">
    <property type="term" value="F:tRNA binding"/>
    <property type="evidence" value="ECO:0007669"/>
    <property type="project" value="UniProtKB-UniRule"/>
</dbReference>
<dbReference type="PROSITE" id="PS51627">
    <property type="entry name" value="SAM_MT_TRM11"/>
    <property type="match status" value="1"/>
</dbReference>
<dbReference type="GO" id="GO:0005737">
    <property type="term" value="C:cytoplasm"/>
    <property type="evidence" value="ECO:0007669"/>
    <property type="project" value="UniProtKB-SubCell"/>
</dbReference>
<feature type="domain" description="tRNA (guanine(10)-N(2))-methyltransferase TRMT11 N-terminal" evidence="12">
    <location>
        <begin position="4"/>
        <end position="172"/>
    </location>
</feature>
<feature type="domain" description="Ribosomal RNA large subunit methyltransferase K/L-like methyltransferase" evidence="11">
    <location>
        <begin position="182"/>
        <end position="305"/>
    </location>
</feature>
<dbReference type="PANTHER" id="PTHR13370:SF3">
    <property type="entry name" value="TRNA (GUANINE(10)-N2)-METHYLTRANSFERASE HOMOLOG"/>
    <property type="match status" value="1"/>
</dbReference>
<gene>
    <name evidence="13" type="ORF">H4R34_002225</name>
</gene>
<keyword evidence="14" id="KW-1185">Reference proteome</keyword>
<dbReference type="InterPro" id="IPR029063">
    <property type="entry name" value="SAM-dependent_MTases_sf"/>
</dbReference>
<dbReference type="Pfam" id="PF01170">
    <property type="entry name" value="UPF0020"/>
    <property type="match status" value="1"/>
</dbReference>
<keyword evidence="7 10" id="KW-0819">tRNA processing</keyword>
<evidence type="ECO:0000313" key="14">
    <source>
        <dbReference type="Proteomes" id="UP001151582"/>
    </source>
</evidence>
<dbReference type="Pfam" id="PF25904">
    <property type="entry name" value="Tmrp11_N"/>
    <property type="match status" value="1"/>
</dbReference>
<keyword evidence="8 10" id="KW-0694">RNA-binding</keyword>
<evidence type="ECO:0000256" key="3">
    <source>
        <dbReference type="ARBA" id="ARBA00022555"/>
    </source>
</evidence>
<accession>A0A9W8ED29</accession>
<dbReference type="GO" id="GO:0160102">
    <property type="term" value="F:tRNA (guanine(10)-N2)-methyltransferase activity"/>
    <property type="evidence" value="ECO:0007669"/>
    <property type="project" value="UniProtKB-EC"/>
</dbReference>
<dbReference type="SUPFAM" id="SSF53335">
    <property type="entry name" value="S-adenosyl-L-methionine-dependent methyltransferases"/>
    <property type="match status" value="1"/>
</dbReference>
<keyword evidence="3 10" id="KW-0820">tRNA-binding</keyword>
<comment type="similarity">
    <text evidence="10">Belongs to the class I-like SAM-binding methyltransferase superfamily. TRM11 methyltransferase family.</text>
</comment>
<evidence type="ECO:0000256" key="2">
    <source>
        <dbReference type="ARBA" id="ARBA00022490"/>
    </source>
</evidence>
<dbReference type="OrthoDB" id="333024at2759"/>
<sequence length="493" mass="55338">MRPYLVHFAQFHADFRLAEIEALARLEGVTLQYDPAQYRSDNPFMVVYLESNAAAAQLVHRAILVKEICEHWGSAETYEALFAQLKTNPERWEPYHTCSFRFEVKGFGGTLSLAEQIAIIERFSFLGFDGPIDLKNPKEQFFVYEDYGIDPTETNTTPHVIHFGRLVARSNRNIVQKFNLKKRKYLGNTSMDAELSLVMANQALARPGTVIYDPFVGTGSFLLTCAHFGALTMGSDIDGRQIRGSRTKTAGITDNVKQYGLDARVLDTLVFDICRNPWRHTPSRQPWFDAIVTDPPYGVRAGAKRLGRKTGLNPDISFRVIDGQLNHQRDDYYPPTIPYEMSEVLVDLLEFAARHLAKGGRLVYWLPTVVDEYTVEDVPLHPCLALVANSEQPFGSWSRRLITMEKVRDWEPTLSCHSPHFVPPPSQTAESPASLPALADTATGGAIYKPASGGKNALPGHFNFREKYFYARSHSPYVHAAGSTPPQRDSPPS</sequence>
<dbReference type="PANTHER" id="PTHR13370">
    <property type="entry name" value="RNA METHYLASE-RELATED"/>
    <property type="match status" value="1"/>
</dbReference>
<evidence type="ECO:0000256" key="1">
    <source>
        <dbReference type="ARBA" id="ARBA00004496"/>
    </source>
</evidence>
<dbReference type="PRINTS" id="PR00507">
    <property type="entry name" value="N12N6MTFRASE"/>
</dbReference>
<evidence type="ECO:0000256" key="6">
    <source>
        <dbReference type="ARBA" id="ARBA00022691"/>
    </source>
</evidence>
<name>A0A9W8ED29_9FUNG</name>
<keyword evidence="2" id="KW-0963">Cytoplasm</keyword>
<evidence type="ECO:0000259" key="12">
    <source>
        <dbReference type="Pfam" id="PF25904"/>
    </source>
</evidence>
<dbReference type="GO" id="GO:0008033">
    <property type="term" value="P:tRNA processing"/>
    <property type="evidence" value="ECO:0007669"/>
    <property type="project" value="UniProtKB-UniRule"/>
</dbReference>
<protein>
    <recommendedName>
        <fullName evidence="9">tRNA (guanine(10)-N(2))-methyltransferase</fullName>
        <ecNumber evidence="9">2.1.1.214</ecNumber>
    </recommendedName>
</protein>
<dbReference type="GO" id="GO:0032259">
    <property type="term" value="P:methylation"/>
    <property type="evidence" value="ECO:0007669"/>
    <property type="project" value="UniProtKB-UniRule"/>
</dbReference>
<proteinExistence type="inferred from homology"/>
<reference evidence="13" key="1">
    <citation type="submission" date="2022-07" db="EMBL/GenBank/DDBJ databases">
        <title>Phylogenomic reconstructions and comparative analyses of Kickxellomycotina fungi.</title>
        <authorList>
            <person name="Reynolds N.K."/>
            <person name="Stajich J.E."/>
            <person name="Barry K."/>
            <person name="Grigoriev I.V."/>
            <person name="Crous P."/>
            <person name="Smith M.E."/>
        </authorList>
    </citation>
    <scope>NUCLEOTIDE SEQUENCE</scope>
    <source>
        <strain evidence="13">RSA 567</strain>
    </source>
</reference>
<dbReference type="PROSITE" id="PS00092">
    <property type="entry name" value="N6_MTASE"/>
    <property type="match status" value="1"/>
</dbReference>
<evidence type="ECO:0000256" key="7">
    <source>
        <dbReference type="ARBA" id="ARBA00022694"/>
    </source>
</evidence>
<dbReference type="InterPro" id="IPR016691">
    <property type="entry name" value="TRMT11"/>
</dbReference>
<evidence type="ECO:0000256" key="10">
    <source>
        <dbReference type="PROSITE-ProRule" id="PRU00959"/>
    </source>
</evidence>
<dbReference type="Proteomes" id="UP001151582">
    <property type="component" value="Unassembled WGS sequence"/>
</dbReference>
<dbReference type="PIRSF" id="PIRSF017259">
    <property type="entry name" value="tRNA_mtfrase_TRM11"/>
    <property type="match status" value="1"/>
</dbReference>
<evidence type="ECO:0000256" key="4">
    <source>
        <dbReference type="ARBA" id="ARBA00022603"/>
    </source>
</evidence>
<dbReference type="InterPro" id="IPR002052">
    <property type="entry name" value="DNA_methylase_N6_adenine_CS"/>
</dbReference>
<keyword evidence="5 10" id="KW-0808">Transferase</keyword>
<evidence type="ECO:0000256" key="8">
    <source>
        <dbReference type="ARBA" id="ARBA00022884"/>
    </source>
</evidence>
<evidence type="ECO:0000259" key="11">
    <source>
        <dbReference type="Pfam" id="PF01170"/>
    </source>
</evidence>
<evidence type="ECO:0000313" key="13">
    <source>
        <dbReference type="EMBL" id="KAJ1981052.1"/>
    </source>
</evidence>
<dbReference type="GO" id="GO:0043527">
    <property type="term" value="C:tRNA methyltransferase complex"/>
    <property type="evidence" value="ECO:0007669"/>
    <property type="project" value="UniProtKB-ARBA"/>
</dbReference>
<keyword evidence="6 10" id="KW-0949">S-adenosyl-L-methionine</keyword>
<dbReference type="InterPro" id="IPR000241">
    <property type="entry name" value="RlmKL-like_Mtase"/>
</dbReference>
<comment type="caution">
    <text evidence="13">The sequence shown here is derived from an EMBL/GenBank/DDBJ whole genome shotgun (WGS) entry which is preliminary data.</text>
</comment>
<organism evidence="13 14">
    <name type="scientific">Dimargaris verticillata</name>
    <dbReference type="NCBI Taxonomy" id="2761393"/>
    <lineage>
        <taxon>Eukaryota</taxon>
        <taxon>Fungi</taxon>
        <taxon>Fungi incertae sedis</taxon>
        <taxon>Zoopagomycota</taxon>
        <taxon>Kickxellomycotina</taxon>
        <taxon>Dimargaritomycetes</taxon>
        <taxon>Dimargaritales</taxon>
        <taxon>Dimargaritaceae</taxon>
        <taxon>Dimargaris</taxon>
    </lineage>
</organism>
<comment type="subcellular location">
    <subcellularLocation>
        <location evidence="1">Cytoplasm</location>
    </subcellularLocation>
</comment>
<dbReference type="Gene3D" id="3.40.50.150">
    <property type="entry name" value="Vaccinia Virus protein VP39"/>
    <property type="match status" value="1"/>
</dbReference>
<dbReference type="AlphaFoldDB" id="A0A9W8ED29"/>
<keyword evidence="4 10" id="KW-0489">Methyltransferase</keyword>
<dbReference type="EC" id="2.1.1.214" evidence="9"/>
<dbReference type="EMBL" id="JANBQB010000140">
    <property type="protein sequence ID" value="KAJ1981052.1"/>
    <property type="molecule type" value="Genomic_DNA"/>
</dbReference>
<evidence type="ECO:0000256" key="5">
    <source>
        <dbReference type="ARBA" id="ARBA00022679"/>
    </source>
</evidence>
<evidence type="ECO:0000256" key="9">
    <source>
        <dbReference type="ARBA" id="ARBA00066937"/>
    </source>
</evidence>
<dbReference type="InterPro" id="IPR059073">
    <property type="entry name" value="TRMT11_N"/>
</dbReference>